<comment type="caution">
    <text evidence="2">The sequence shown here is derived from an EMBL/GenBank/DDBJ whole genome shotgun (WGS) entry which is preliminary data.</text>
</comment>
<organism evidence="2 3">
    <name type="scientific">Eumeta variegata</name>
    <name type="common">Bagworm moth</name>
    <name type="synonym">Eumeta japonica</name>
    <dbReference type="NCBI Taxonomy" id="151549"/>
    <lineage>
        <taxon>Eukaryota</taxon>
        <taxon>Metazoa</taxon>
        <taxon>Ecdysozoa</taxon>
        <taxon>Arthropoda</taxon>
        <taxon>Hexapoda</taxon>
        <taxon>Insecta</taxon>
        <taxon>Pterygota</taxon>
        <taxon>Neoptera</taxon>
        <taxon>Endopterygota</taxon>
        <taxon>Lepidoptera</taxon>
        <taxon>Glossata</taxon>
        <taxon>Ditrysia</taxon>
        <taxon>Tineoidea</taxon>
        <taxon>Psychidae</taxon>
        <taxon>Oiketicinae</taxon>
        <taxon>Eumeta</taxon>
    </lineage>
</organism>
<evidence type="ECO:0000256" key="1">
    <source>
        <dbReference type="SAM" id="MobiDB-lite"/>
    </source>
</evidence>
<evidence type="ECO:0000313" key="2">
    <source>
        <dbReference type="EMBL" id="GBP75644.1"/>
    </source>
</evidence>
<dbReference type="AlphaFoldDB" id="A0A4C1YKX7"/>
<keyword evidence="3" id="KW-1185">Reference proteome</keyword>
<dbReference type="Proteomes" id="UP000299102">
    <property type="component" value="Unassembled WGS sequence"/>
</dbReference>
<name>A0A4C1YKX7_EUMVA</name>
<dbReference type="EMBL" id="BGZK01001256">
    <property type="protein sequence ID" value="GBP75644.1"/>
    <property type="molecule type" value="Genomic_DNA"/>
</dbReference>
<protein>
    <submittedName>
        <fullName evidence="2">Uncharacterized protein</fullName>
    </submittedName>
</protein>
<feature type="region of interest" description="Disordered" evidence="1">
    <location>
        <begin position="56"/>
        <end position="76"/>
    </location>
</feature>
<evidence type="ECO:0000313" key="3">
    <source>
        <dbReference type="Proteomes" id="UP000299102"/>
    </source>
</evidence>
<sequence length="151" mass="16831">MICLWTLHRWNINPIGFATVVIHDGMRHLQVKIEADEARGTHCDLQRAIKEMQEGSGLLPSSKRGTAVRGTHPQSSRDGAYVEVTLNEDNMHALLDSGADEARETMLHDYDTGDPLGLCTFLCQRWDTLQERAVRPGLYQGRTCNTANPSA</sequence>
<gene>
    <name evidence="2" type="ORF">EVAR_28856_1</name>
</gene>
<reference evidence="2 3" key="1">
    <citation type="journal article" date="2019" name="Commun. Biol.">
        <title>The bagworm genome reveals a unique fibroin gene that provides high tensile strength.</title>
        <authorList>
            <person name="Kono N."/>
            <person name="Nakamura H."/>
            <person name="Ohtoshi R."/>
            <person name="Tomita M."/>
            <person name="Numata K."/>
            <person name="Arakawa K."/>
        </authorList>
    </citation>
    <scope>NUCLEOTIDE SEQUENCE [LARGE SCALE GENOMIC DNA]</scope>
</reference>
<proteinExistence type="predicted"/>
<accession>A0A4C1YKX7</accession>